<dbReference type="OrthoDB" id="2669721at2759"/>
<evidence type="ECO:0000313" key="2">
    <source>
        <dbReference type="EMBL" id="KAJ3501967.1"/>
    </source>
</evidence>
<feature type="region of interest" description="Disordered" evidence="1">
    <location>
        <begin position="49"/>
        <end position="135"/>
    </location>
</feature>
<gene>
    <name evidence="2" type="ORF">NLJ89_g9101</name>
</gene>
<keyword evidence="3" id="KW-1185">Reference proteome</keyword>
<dbReference type="AlphaFoldDB" id="A0A9W8MRJ4"/>
<accession>A0A9W8MRJ4</accession>
<name>A0A9W8MRJ4_9AGAR</name>
<dbReference type="PANTHER" id="PTHR46579:SF1">
    <property type="entry name" value="F5_8 TYPE C DOMAIN-CONTAINING PROTEIN"/>
    <property type="match status" value="1"/>
</dbReference>
<proteinExistence type="predicted"/>
<organism evidence="2 3">
    <name type="scientific">Agrocybe chaxingu</name>
    <dbReference type="NCBI Taxonomy" id="84603"/>
    <lineage>
        <taxon>Eukaryota</taxon>
        <taxon>Fungi</taxon>
        <taxon>Dikarya</taxon>
        <taxon>Basidiomycota</taxon>
        <taxon>Agaricomycotina</taxon>
        <taxon>Agaricomycetes</taxon>
        <taxon>Agaricomycetidae</taxon>
        <taxon>Agaricales</taxon>
        <taxon>Agaricineae</taxon>
        <taxon>Strophariaceae</taxon>
        <taxon>Agrocybe</taxon>
    </lineage>
</organism>
<comment type="caution">
    <text evidence="2">The sequence shown here is derived from an EMBL/GenBank/DDBJ whole genome shotgun (WGS) entry which is preliminary data.</text>
</comment>
<dbReference type="InterPro" id="IPR004242">
    <property type="entry name" value="Transposase_21"/>
</dbReference>
<feature type="compositionally biased region" description="Pro residues" evidence="1">
    <location>
        <begin position="120"/>
        <end position="135"/>
    </location>
</feature>
<reference evidence="2" key="1">
    <citation type="submission" date="2022-07" db="EMBL/GenBank/DDBJ databases">
        <title>Genome Sequence of Agrocybe chaxingu.</title>
        <authorList>
            <person name="Buettner E."/>
        </authorList>
    </citation>
    <scope>NUCLEOTIDE SEQUENCE</scope>
    <source>
        <strain evidence="2">MP-N11</strain>
    </source>
</reference>
<dbReference type="Pfam" id="PF02992">
    <property type="entry name" value="Transposase_21"/>
    <property type="match status" value="1"/>
</dbReference>
<evidence type="ECO:0000256" key="1">
    <source>
        <dbReference type="SAM" id="MobiDB-lite"/>
    </source>
</evidence>
<dbReference type="Proteomes" id="UP001148786">
    <property type="component" value="Unassembled WGS sequence"/>
</dbReference>
<dbReference type="EMBL" id="JANKHO010001350">
    <property type="protein sequence ID" value="KAJ3501967.1"/>
    <property type="molecule type" value="Genomic_DNA"/>
</dbReference>
<dbReference type="PANTHER" id="PTHR46579">
    <property type="entry name" value="F5/8 TYPE C DOMAIN-CONTAINING PROTEIN-RELATED"/>
    <property type="match status" value="1"/>
</dbReference>
<evidence type="ECO:0008006" key="4">
    <source>
        <dbReference type="Google" id="ProtNLM"/>
    </source>
</evidence>
<sequence>MPPTERRWCTCDVLCKGGRFVSRSVWFDHARYRHQVPELPGTTAIAIASGSGSHSQKRQQPDPEGNGGGRNKHPRRDDLEQGCIQSTEATPPPSPPEQRVRPLSPLMPHDPGLAATQPTLPEPPPASAAPLPAPLPVQPRQQEVHITPDFVPRTEDLKVALSFQRRIAAVTLDNSDLAGDQIECLRNPVTEVVTINDNDVLLSVKLFVSTLNASNQVYEDVRRSVMEVHPEDTLLSLASVKKMIANLTGVVPVMHDMCPNTCLAYTGDFADLENCPTCGESRYDPIRLAATQGAVKVPRQHFYTMPLGPQLQALWQTPEGAKNMEYRDQRTQGILEELDENNGRIPVYEDIYHGQEYLEAVARGDISPNDVVLMFSMDGAQLYDDKDSDCWIYMWVIFNLSPDLRYKKKYILPGGIIPGPNNPKNTDSFLFPGFHHLSALMKEGFRVWNASSNRTFTSHPYLYLGSADGPGSVHFTGFVGHHGAYPCRLYCGIKGWHKEGLPHYYPALLKPNEYDVPGSSHPDVNPASVAGCSPRLYATNLKHLLQSCNPTDFKQHWKDTGITTLSLFSGLPAHKRLPVPSGFPGDSMHAPTLNLVLHGDVWKKHGEEVADCKPYIPGLYDRPPRNLADKISSRYKAKEWQGYFYGLAPALLYDVLPKKYWKNFCKLVYAVRLLHQHRITHENVKEAHICLQQFHHEFEVLYYQRCADRLHFVCPVLHAILHMPTETVRVGPGPLYSTWTMEHMIGDLGREIHQPSNPYANLSERGLLRCQINTLKATFPGLEAPNNDIPRYSEVLGDGYVFLCARDEYPQILTDAYRRVIKAYIEDQEMRAGNEIPATWHGPRVARWARLHLPNGQIARSAWKEDRSLAQNIRRARYVKTEFAEVKFYFHARINEDRRPLALVSLLSRPDKHLFDESFSTVWSVTEQDDDGLCVVDAKSITAVVAVIPHKYHIEQDKSDSRFFVWEYLGLEMDILSNALDSDILENEDLDDE</sequence>
<protein>
    <recommendedName>
        <fullName evidence="4">Transposase family Tnp2 protein</fullName>
    </recommendedName>
</protein>
<evidence type="ECO:0000313" key="3">
    <source>
        <dbReference type="Proteomes" id="UP001148786"/>
    </source>
</evidence>